<evidence type="ECO:0000313" key="3">
    <source>
        <dbReference type="Proteomes" id="UP000824089"/>
    </source>
</evidence>
<dbReference type="GO" id="GO:0005524">
    <property type="term" value="F:ATP binding"/>
    <property type="evidence" value="ECO:0007669"/>
    <property type="project" value="InterPro"/>
</dbReference>
<reference evidence="2" key="1">
    <citation type="submission" date="2020-10" db="EMBL/GenBank/DDBJ databases">
        <authorList>
            <person name="Gilroy R."/>
        </authorList>
    </citation>
    <scope>NUCLEOTIDE SEQUENCE</scope>
    <source>
        <strain evidence="2">CHK195-4489</strain>
    </source>
</reference>
<dbReference type="InterPro" id="IPR000719">
    <property type="entry name" value="Prot_kinase_dom"/>
</dbReference>
<dbReference type="InterPro" id="IPR002575">
    <property type="entry name" value="Aminoglycoside_PTrfase"/>
</dbReference>
<dbReference type="InterPro" id="IPR011009">
    <property type="entry name" value="Kinase-like_dom_sf"/>
</dbReference>
<dbReference type="Gene3D" id="3.90.1200.10">
    <property type="match status" value="1"/>
</dbReference>
<sequence>MNHEPVFKGRRCYLDIYGQIKRKEPIAKGWSGDQKYCVTAEDGTKYLLRISPLEQYERKKNEFERMQCAAALGIPMCLPVEFGTCKEGIYSLQSWIDGADAEKIVPTLSDTEQYVYGLEAGRILRQIHSVPVPKPQEDWEIRFNRKLDRKIKTYEACPIKYESGQAFIDYINTNRNLLKDRPQCYQHGDYHIGNMMIDRNGKLQIIDFDRSDVGDPWEEFNRIVWCAQKTPLFASGLVNGYFSGEVPLKFWQLLALYISSNTLSSAAWAIPFGQREIDTMLKQAKDVLLWYDNMRTLVPTWYFKGYYLQSVDGIPYKLKASFDFSFLSKYGRVFKVLDDQDSGNICFGLEKDGARYFVKFAGAPTEQYDGNPKDAILRLKAAVPVYQTLRHPNLIEFITAEDIQNGFACVFKWADGECMGRMYPVSRQRFMAMRTDTKLNVFRDILSFFEYIAVSGYVAIDFYDGSIMYDFENGRTTICDIDFFRKQPCINDMGRMWGSSRFMSPEEFEHGATLDEITNVYTIGALAFALFSDYSRTREAWTLRDELYQIAFKAVSDDRNKRQQSIRQFIEEWEANMGGSGQAPTCFCGHDCSRCLTYLATVNNSDELRRQSQQFYKDTFGHDIPLAEIHCLGGRSDDIFYLCRDCPWRKCAKEKRLSACSDCSEYPCKPLAEYQARWVNKCNQLGGTNR</sequence>
<dbReference type="AlphaFoldDB" id="A0A9D1I6J5"/>
<dbReference type="Proteomes" id="UP000824089">
    <property type="component" value="Unassembled WGS sequence"/>
</dbReference>
<dbReference type="GO" id="GO:0004672">
    <property type="term" value="F:protein kinase activity"/>
    <property type="evidence" value="ECO:0007669"/>
    <property type="project" value="InterPro"/>
</dbReference>
<dbReference type="Pfam" id="PF12675">
    <property type="entry name" value="DUF3795"/>
    <property type="match status" value="1"/>
</dbReference>
<dbReference type="Gene3D" id="1.10.510.10">
    <property type="entry name" value="Transferase(Phosphotransferase) domain 1"/>
    <property type="match status" value="1"/>
</dbReference>
<reference evidence="2" key="2">
    <citation type="journal article" date="2021" name="PeerJ">
        <title>Extensive microbial diversity within the chicken gut microbiome revealed by metagenomics and culture.</title>
        <authorList>
            <person name="Gilroy R."/>
            <person name="Ravi A."/>
            <person name="Getino M."/>
            <person name="Pursley I."/>
            <person name="Horton D.L."/>
            <person name="Alikhan N.F."/>
            <person name="Baker D."/>
            <person name="Gharbi K."/>
            <person name="Hall N."/>
            <person name="Watson M."/>
            <person name="Adriaenssens E.M."/>
            <person name="Foster-Nyarko E."/>
            <person name="Jarju S."/>
            <person name="Secka A."/>
            <person name="Antonio M."/>
            <person name="Oren A."/>
            <person name="Chaudhuri R.R."/>
            <person name="La Ragione R."/>
            <person name="Hildebrand F."/>
            <person name="Pallen M.J."/>
        </authorList>
    </citation>
    <scope>NUCLEOTIDE SEQUENCE</scope>
    <source>
        <strain evidence="2">CHK195-4489</strain>
    </source>
</reference>
<dbReference type="SUPFAM" id="SSF56112">
    <property type="entry name" value="Protein kinase-like (PK-like)"/>
    <property type="match status" value="2"/>
</dbReference>
<dbReference type="InterPro" id="IPR024227">
    <property type="entry name" value="DUF3795"/>
</dbReference>
<dbReference type="PANTHER" id="PTHR41283:SF1">
    <property type="entry name" value="AMINOGLYCOSIDE PHOSPHOTRANSFERASE DOMAIN-CONTAINING PROTEIN"/>
    <property type="match status" value="1"/>
</dbReference>
<evidence type="ECO:0000259" key="1">
    <source>
        <dbReference type="PROSITE" id="PS50011"/>
    </source>
</evidence>
<dbReference type="Pfam" id="PF01636">
    <property type="entry name" value="APH"/>
    <property type="match status" value="1"/>
</dbReference>
<gene>
    <name evidence="2" type="ORF">IAD50_01555</name>
</gene>
<evidence type="ECO:0000313" key="2">
    <source>
        <dbReference type="EMBL" id="HIU28964.1"/>
    </source>
</evidence>
<organism evidence="2 3">
    <name type="scientific">Candidatus Egerieisoma faecipullorum</name>
    <dbReference type="NCBI Taxonomy" id="2840963"/>
    <lineage>
        <taxon>Bacteria</taxon>
        <taxon>Bacillati</taxon>
        <taxon>Bacillota</taxon>
        <taxon>Clostridia</taxon>
        <taxon>Eubacteriales</taxon>
        <taxon>Clostridiaceae</taxon>
        <taxon>Clostridiaceae incertae sedis</taxon>
        <taxon>Candidatus Egerieisoma</taxon>
    </lineage>
</organism>
<name>A0A9D1I6J5_9CLOT</name>
<protein>
    <submittedName>
        <fullName evidence="2">Phosphotransferase</fullName>
    </submittedName>
</protein>
<dbReference type="PROSITE" id="PS50011">
    <property type="entry name" value="PROTEIN_KINASE_DOM"/>
    <property type="match status" value="1"/>
</dbReference>
<feature type="domain" description="Protein kinase" evidence="1">
    <location>
        <begin position="319"/>
        <end position="690"/>
    </location>
</feature>
<comment type="caution">
    <text evidence="2">The sequence shown here is derived from an EMBL/GenBank/DDBJ whole genome shotgun (WGS) entry which is preliminary data.</text>
</comment>
<dbReference type="PANTHER" id="PTHR41283">
    <property type="entry name" value="AMINOGLYCOSIDE PHOSPHOTRANSFERASE"/>
    <property type="match status" value="1"/>
</dbReference>
<accession>A0A9D1I6J5</accession>
<proteinExistence type="predicted"/>
<dbReference type="EMBL" id="DVMM01000030">
    <property type="protein sequence ID" value="HIU28964.1"/>
    <property type="molecule type" value="Genomic_DNA"/>
</dbReference>